<evidence type="ECO:0000313" key="2">
    <source>
        <dbReference type="Proteomes" id="UP001161247"/>
    </source>
</evidence>
<evidence type="ECO:0000313" key="1">
    <source>
        <dbReference type="EMBL" id="CAI9117509.1"/>
    </source>
</evidence>
<dbReference type="EMBL" id="OX459126">
    <property type="protein sequence ID" value="CAI9117509.1"/>
    <property type="molecule type" value="Genomic_DNA"/>
</dbReference>
<dbReference type="Proteomes" id="UP001161247">
    <property type="component" value="Chromosome 9"/>
</dbReference>
<proteinExistence type="predicted"/>
<organism evidence="1 2">
    <name type="scientific">Oldenlandia corymbosa var. corymbosa</name>
    <dbReference type="NCBI Taxonomy" id="529605"/>
    <lineage>
        <taxon>Eukaryota</taxon>
        <taxon>Viridiplantae</taxon>
        <taxon>Streptophyta</taxon>
        <taxon>Embryophyta</taxon>
        <taxon>Tracheophyta</taxon>
        <taxon>Spermatophyta</taxon>
        <taxon>Magnoliopsida</taxon>
        <taxon>eudicotyledons</taxon>
        <taxon>Gunneridae</taxon>
        <taxon>Pentapetalae</taxon>
        <taxon>asterids</taxon>
        <taxon>lamiids</taxon>
        <taxon>Gentianales</taxon>
        <taxon>Rubiaceae</taxon>
        <taxon>Rubioideae</taxon>
        <taxon>Spermacoceae</taxon>
        <taxon>Hedyotis-Oldenlandia complex</taxon>
        <taxon>Oldenlandia</taxon>
    </lineage>
</organism>
<keyword evidence="2" id="KW-1185">Reference proteome</keyword>
<gene>
    <name evidence="1" type="ORF">OLC1_LOCUS23560</name>
</gene>
<reference evidence="1" key="1">
    <citation type="submission" date="2023-03" db="EMBL/GenBank/DDBJ databases">
        <authorList>
            <person name="Julca I."/>
        </authorList>
    </citation>
    <scope>NUCLEOTIDE SEQUENCE</scope>
</reference>
<name>A0AAV1ECS2_OLDCO</name>
<sequence>MYVADQQPEQQIEYHDYNWHQNSVDHQKDANLVSAPIFNAYADYNSQATDYRVVCHFIQSDDKCDVDWQLGSADERDQIPIMQELSISAADGDLATPVVAVTAESAIIDAYPAVPNSAREVSADRSVDDIIYGVAIDAIPSDIDGVFADSAIIGTSPAGLLTTDSTSG</sequence>
<dbReference type="AlphaFoldDB" id="A0AAV1ECS2"/>
<accession>A0AAV1ECS2</accession>
<protein>
    <submittedName>
        <fullName evidence="1">OLC1v1018909C1</fullName>
    </submittedName>
</protein>